<evidence type="ECO:0000313" key="1">
    <source>
        <dbReference type="EMBL" id="AZQ40435.1"/>
    </source>
</evidence>
<dbReference type="OrthoDB" id="4329530at2"/>
<dbReference type="KEGG" id="scya:EJ357_17250"/>
<protein>
    <submittedName>
        <fullName evidence="1">Uncharacterized protein</fullName>
    </submittedName>
</protein>
<gene>
    <name evidence="1" type="ORF">EJ357_17250</name>
</gene>
<keyword evidence="2" id="KW-1185">Reference proteome</keyword>
<organism evidence="1 2">
    <name type="scientific">Streptomyces cyaneochromogenes</name>
    <dbReference type="NCBI Taxonomy" id="2496836"/>
    <lineage>
        <taxon>Bacteria</taxon>
        <taxon>Bacillati</taxon>
        <taxon>Actinomycetota</taxon>
        <taxon>Actinomycetes</taxon>
        <taxon>Kitasatosporales</taxon>
        <taxon>Streptomycetaceae</taxon>
        <taxon>Streptomyces</taxon>
    </lineage>
</organism>
<sequence length="206" mass="22242">MVSAVVASALLVGWLYCRGLRVEHVNGEGPLQSDTAQGATSVYAPADVPWAVTFGSYLLCSTSGEPIVLDGIRYRSPVRPRSVSLKLRTVTPRMWKAGVDAGYLGAALGEPPHFQKRKVLGRYEDARAGRRITQSCADQDREGAGYTELLFVLDVGEAGGFIDAAWIDYRVGGKPYTLRLDWKMVACGAKVPDTVDGVVMCDGEQS</sequence>
<name>A0A3Q9F197_9ACTN</name>
<reference evidence="1 2" key="1">
    <citation type="journal article" date="2019" name="Int. J. Syst. Evol. Microbiol.">
        <title>Streptomyces cyaneochromogenes sp. nov., a blue pigment-producing actinomycete from manganese-contaminated soil.</title>
        <authorList>
            <person name="Tang X."/>
            <person name="Zhao J."/>
            <person name="Li K."/>
            <person name="Chen Z."/>
            <person name="Sun Y."/>
            <person name="Gao J."/>
        </authorList>
    </citation>
    <scope>NUCLEOTIDE SEQUENCE [LARGE SCALE GENOMIC DNA]</scope>
    <source>
        <strain evidence="1 2">MK-45</strain>
    </source>
</reference>
<dbReference type="Proteomes" id="UP000280298">
    <property type="component" value="Chromosome"/>
</dbReference>
<evidence type="ECO:0000313" key="2">
    <source>
        <dbReference type="Proteomes" id="UP000280298"/>
    </source>
</evidence>
<proteinExistence type="predicted"/>
<dbReference type="AlphaFoldDB" id="A0A3Q9F197"/>
<dbReference type="EMBL" id="CP034539">
    <property type="protein sequence ID" value="AZQ40435.1"/>
    <property type="molecule type" value="Genomic_DNA"/>
</dbReference>
<accession>A0A3Q9F197</accession>